<sequence length="432" mass="46467">MKRLLRQAKISSPDSTLMLNIIDQFDQLAASSASLAKFAKVANRLSGHPVTIYDSWNGRAIHIEADGMEHDVLLEIGTAAVMAAAVSSRLRGRRSSILTVGDREVLAANLEAATGRIGIVWLEQTTESWLLKDHIIAERLAAAVVTEVVTRHALIDSNSTPDSSLIQQILLGGLNQADIEAYIRDAKLPLGKQLVAIAVGEHPRSATSPEALAQIATRALAKVGITAQSTVIGLHPALIAPKSPKIDQALEELGNGSAGSGSVLSFGIGNPVEPENLHRSWKEAKESLLLRSLTSPDSRVANFSDLGLLHLLAQIPAKDVIASSDYKNISALADSGSNPTDLELLEVFCDSGSLRLTASAVYLHFTSVRARILRIGEQLDLDLNQVTDRFRAHVAVKLVQIDRARQLDDATFIAVKVGKTQKQKPKSQVDKK</sequence>
<dbReference type="AlphaFoldDB" id="A0A6J7TUQ9"/>
<dbReference type="Gene3D" id="1.10.10.2840">
    <property type="entry name" value="PucR C-terminal helix-turn-helix domain"/>
    <property type="match status" value="1"/>
</dbReference>
<protein>
    <submittedName>
        <fullName evidence="6">Unannotated protein</fullName>
    </submittedName>
</protein>
<gene>
    <name evidence="4" type="ORF">UFOPK2942_00574</name>
    <name evidence="5" type="ORF">UFOPK4065_00724</name>
    <name evidence="6" type="ORF">UFOPK4319_00614</name>
</gene>
<dbReference type="EMBL" id="CAFBPE010000050">
    <property type="protein sequence ID" value="CAB5007135.1"/>
    <property type="molecule type" value="Genomic_DNA"/>
</dbReference>
<dbReference type="InterPro" id="IPR041522">
    <property type="entry name" value="CdaR_GGDEF"/>
</dbReference>
<dbReference type="PANTHER" id="PTHR33744:SF1">
    <property type="entry name" value="DNA-BINDING TRANSCRIPTIONAL ACTIVATOR ADER"/>
    <property type="match status" value="1"/>
</dbReference>
<evidence type="ECO:0000259" key="3">
    <source>
        <dbReference type="Pfam" id="PF17853"/>
    </source>
</evidence>
<dbReference type="Pfam" id="PF13556">
    <property type="entry name" value="HTH_30"/>
    <property type="match status" value="1"/>
</dbReference>
<dbReference type="EMBL" id="CAFAAA010000013">
    <property type="protein sequence ID" value="CAB4778661.1"/>
    <property type="molecule type" value="Genomic_DNA"/>
</dbReference>
<evidence type="ECO:0000313" key="6">
    <source>
        <dbReference type="EMBL" id="CAB5056860.1"/>
    </source>
</evidence>
<feature type="domain" description="PucR C-terminal helix-turn-helix" evidence="2">
    <location>
        <begin position="342"/>
        <end position="397"/>
    </location>
</feature>
<feature type="domain" description="CdaR GGDEF-like" evidence="3">
    <location>
        <begin position="177"/>
        <end position="288"/>
    </location>
</feature>
<proteinExistence type="inferred from homology"/>
<name>A0A6J7TUQ9_9ZZZZ</name>
<evidence type="ECO:0000256" key="1">
    <source>
        <dbReference type="ARBA" id="ARBA00006754"/>
    </source>
</evidence>
<organism evidence="6">
    <name type="scientific">freshwater metagenome</name>
    <dbReference type="NCBI Taxonomy" id="449393"/>
    <lineage>
        <taxon>unclassified sequences</taxon>
        <taxon>metagenomes</taxon>
        <taxon>ecological metagenomes</taxon>
    </lineage>
</organism>
<dbReference type="PANTHER" id="PTHR33744">
    <property type="entry name" value="CARBOHYDRATE DIACID REGULATOR"/>
    <property type="match status" value="1"/>
</dbReference>
<comment type="similarity">
    <text evidence="1">Belongs to the CdaR family.</text>
</comment>
<accession>A0A6J7TUQ9</accession>
<evidence type="ECO:0000313" key="4">
    <source>
        <dbReference type="EMBL" id="CAB4778661.1"/>
    </source>
</evidence>
<dbReference type="InterPro" id="IPR042070">
    <property type="entry name" value="PucR_C-HTH_sf"/>
</dbReference>
<evidence type="ECO:0000259" key="2">
    <source>
        <dbReference type="Pfam" id="PF13556"/>
    </source>
</evidence>
<dbReference type="Pfam" id="PF17853">
    <property type="entry name" value="GGDEF_2"/>
    <property type="match status" value="1"/>
</dbReference>
<reference evidence="6" key="1">
    <citation type="submission" date="2020-05" db="EMBL/GenBank/DDBJ databases">
        <authorList>
            <person name="Chiriac C."/>
            <person name="Salcher M."/>
            <person name="Ghai R."/>
            <person name="Kavagutti S V."/>
        </authorList>
    </citation>
    <scope>NUCLEOTIDE SEQUENCE</scope>
</reference>
<evidence type="ECO:0000313" key="5">
    <source>
        <dbReference type="EMBL" id="CAB5007135.1"/>
    </source>
</evidence>
<dbReference type="EMBL" id="CAFBQN010000034">
    <property type="protein sequence ID" value="CAB5056860.1"/>
    <property type="molecule type" value="Genomic_DNA"/>
</dbReference>
<dbReference type="InterPro" id="IPR051448">
    <property type="entry name" value="CdaR-like_regulators"/>
</dbReference>
<dbReference type="InterPro" id="IPR025736">
    <property type="entry name" value="PucR_C-HTH_dom"/>
</dbReference>